<dbReference type="InterPro" id="IPR050320">
    <property type="entry name" value="N5-glutamine_MTase"/>
</dbReference>
<organism evidence="1">
    <name type="scientific">mine drainage metagenome</name>
    <dbReference type="NCBI Taxonomy" id="410659"/>
    <lineage>
        <taxon>unclassified sequences</taxon>
        <taxon>metagenomes</taxon>
        <taxon>ecological metagenomes</taxon>
    </lineage>
</organism>
<dbReference type="EMBL" id="AUZZ01005631">
    <property type="protein sequence ID" value="EQD48870.1"/>
    <property type="molecule type" value="Genomic_DNA"/>
</dbReference>
<reference evidence="1" key="2">
    <citation type="journal article" date="2014" name="ISME J.">
        <title>Microbial stratification in low pH oxic and suboxic macroscopic growths along an acid mine drainage.</title>
        <authorList>
            <person name="Mendez-Garcia C."/>
            <person name="Mesa V."/>
            <person name="Sprenger R.R."/>
            <person name="Richter M."/>
            <person name="Diez M.S."/>
            <person name="Solano J."/>
            <person name="Bargiela R."/>
            <person name="Golyshina O.V."/>
            <person name="Manteca A."/>
            <person name="Ramos J.L."/>
            <person name="Gallego J.R."/>
            <person name="Llorente I."/>
            <person name="Martins Dos Santos V.A."/>
            <person name="Jensen O.N."/>
            <person name="Pelaez A.I."/>
            <person name="Sanchez J."/>
            <person name="Ferrer M."/>
        </authorList>
    </citation>
    <scope>NUCLEOTIDE SEQUENCE</scope>
</reference>
<name>T1B3D7_9ZZZZ</name>
<keyword evidence="1" id="KW-0808">Transferase</keyword>
<protein>
    <submittedName>
        <fullName evidence="1">HemK family modification methylase</fullName>
    </submittedName>
</protein>
<sequence length="106" mass="11341">MHPMNGPAALARVTRMLETAGCVAADDEARELLRAARDDGDLHEMLSRRTAGEPLAWITGSVRFCGIELHVAPGVYVPRWQSEPLARHAAELLPPTGVAVDVCTGA</sequence>
<feature type="non-terminal residue" evidence="1">
    <location>
        <position position="106"/>
    </location>
</feature>
<keyword evidence="1" id="KW-0489">Methyltransferase</keyword>
<proteinExistence type="predicted"/>
<dbReference type="GO" id="GO:0032259">
    <property type="term" value="P:methylation"/>
    <property type="evidence" value="ECO:0007669"/>
    <property type="project" value="UniProtKB-KW"/>
</dbReference>
<dbReference type="AlphaFoldDB" id="T1B3D7"/>
<accession>T1B3D7</accession>
<evidence type="ECO:0000313" key="1">
    <source>
        <dbReference type="EMBL" id="EQD48870.1"/>
    </source>
</evidence>
<dbReference type="GO" id="GO:0008168">
    <property type="term" value="F:methyltransferase activity"/>
    <property type="evidence" value="ECO:0007669"/>
    <property type="project" value="UniProtKB-KW"/>
</dbReference>
<dbReference type="PANTHER" id="PTHR18895">
    <property type="entry name" value="HEMK METHYLTRANSFERASE"/>
    <property type="match status" value="1"/>
</dbReference>
<dbReference type="Gene3D" id="3.40.50.150">
    <property type="entry name" value="Vaccinia Virus protein VP39"/>
    <property type="match status" value="1"/>
</dbReference>
<dbReference type="InterPro" id="IPR029063">
    <property type="entry name" value="SAM-dependent_MTases_sf"/>
</dbReference>
<comment type="caution">
    <text evidence="1">The sequence shown here is derived from an EMBL/GenBank/DDBJ whole genome shotgun (WGS) entry which is preliminary data.</text>
</comment>
<gene>
    <name evidence="1" type="ORF">B2A_07830</name>
</gene>
<dbReference type="PANTHER" id="PTHR18895:SF74">
    <property type="entry name" value="MTRF1L RELEASE FACTOR GLUTAMINE METHYLTRANSFERASE"/>
    <property type="match status" value="1"/>
</dbReference>
<dbReference type="SUPFAM" id="SSF53335">
    <property type="entry name" value="S-adenosyl-L-methionine-dependent methyltransferases"/>
    <property type="match status" value="1"/>
</dbReference>
<reference evidence="1" key="1">
    <citation type="submission" date="2013-08" db="EMBL/GenBank/DDBJ databases">
        <authorList>
            <person name="Mendez C."/>
            <person name="Richter M."/>
            <person name="Ferrer M."/>
            <person name="Sanchez J."/>
        </authorList>
    </citation>
    <scope>NUCLEOTIDE SEQUENCE</scope>
</reference>
<dbReference type="Gene3D" id="1.10.8.10">
    <property type="entry name" value="DNA helicase RuvA subunit, C-terminal domain"/>
    <property type="match status" value="1"/>
</dbReference>